<dbReference type="SUPFAM" id="SSF51556">
    <property type="entry name" value="Metallo-dependent hydrolases"/>
    <property type="match status" value="1"/>
</dbReference>
<dbReference type="PANTHER" id="PTHR11647">
    <property type="entry name" value="HYDRANTOINASE/DIHYDROPYRIMIDINASE FAMILY MEMBER"/>
    <property type="match status" value="1"/>
</dbReference>
<gene>
    <name evidence="2" type="ORF">RhiirA1_485704</name>
</gene>
<proteinExistence type="inferred from homology"/>
<dbReference type="VEuPathDB" id="FungiDB:RhiirA1_485704"/>
<reference evidence="2 3" key="2">
    <citation type="submission" date="2017-10" db="EMBL/GenBank/DDBJ databases">
        <title>Genome analyses suggest a sexual origin of heterokaryosis in a supposedly ancient asexual fungus.</title>
        <authorList>
            <person name="Corradi N."/>
            <person name="Sedzielewska K."/>
            <person name="Noel J."/>
            <person name="Charron P."/>
            <person name="Farinelli L."/>
            <person name="Marton T."/>
            <person name="Kruger M."/>
            <person name="Pelin A."/>
            <person name="Brachmann A."/>
            <person name="Corradi N."/>
        </authorList>
    </citation>
    <scope>NUCLEOTIDE SEQUENCE [LARGE SCALE GENOMIC DNA]</scope>
    <source>
        <strain evidence="2 3">A1</strain>
    </source>
</reference>
<evidence type="ECO:0000313" key="2">
    <source>
        <dbReference type="EMBL" id="PKC50649.1"/>
    </source>
</evidence>
<comment type="similarity">
    <text evidence="1">Belongs to the metallo-dependent hydrolases superfamily. Hydantoinase/dihydropyrimidinase family.</text>
</comment>
<dbReference type="AlphaFoldDB" id="A0A2N0QHW0"/>
<comment type="caution">
    <text evidence="2">The sequence shown here is derived from an EMBL/GenBank/DDBJ whole genome shotgun (WGS) entry which is preliminary data.</text>
</comment>
<dbReference type="Gene3D" id="3.20.20.140">
    <property type="entry name" value="Metal-dependent hydrolases"/>
    <property type="match status" value="1"/>
</dbReference>
<dbReference type="EMBL" id="LLXH01009385">
    <property type="protein sequence ID" value="PKC50649.1"/>
    <property type="molecule type" value="Genomic_DNA"/>
</dbReference>
<dbReference type="InterPro" id="IPR032466">
    <property type="entry name" value="Metal_Hydrolase"/>
</dbReference>
<evidence type="ECO:0000256" key="1">
    <source>
        <dbReference type="ARBA" id="ARBA00008829"/>
    </source>
</evidence>
<dbReference type="Proteomes" id="UP000232688">
    <property type="component" value="Unassembled WGS sequence"/>
</dbReference>
<dbReference type="PANTHER" id="PTHR11647:SF1">
    <property type="entry name" value="COLLAPSIN RESPONSE MEDIATOR PROTEIN"/>
    <property type="match status" value="1"/>
</dbReference>
<protein>
    <submittedName>
        <fullName evidence="2">Uncharacterized protein</fullName>
    </submittedName>
</protein>
<dbReference type="GO" id="GO:0016812">
    <property type="term" value="F:hydrolase activity, acting on carbon-nitrogen (but not peptide) bonds, in cyclic amides"/>
    <property type="evidence" value="ECO:0007669"/>
    <property type="project" value="TreeGrafter"/>
</dbReference>
<dbReference type="GO" id="GO:0005829">
    <property type="term" value="C:cytosol"/>
    <property type="evidence" value="ECO:0007669"/>
    <property type="project" value="TreeGrafter"/>
</dbReference>
<accession>A0A2N0QHW0</accession>
<organism evidence="2 3">
    <name type="scientific">Rhizophagus irregularis</name>
    <dbReference type="NCBI Taxonomy" id="588596"/>
    <lineage>
        <taxon>Eukaryota</taxon>
        <taxon>Fungi</taxon>
        <taxon>Fungi incertae sedis</taxon>
        <taxon>Mucoromycota</taxon>
        <taxon>Glomeromycotina</taxon>
        <taxon>Glomeromycetes</taxon>
        <taxon>Glomerales</taxon>
        <taxon>Glomeraceae</taxon>
        <taxon>Rhizophagus</taxon>
    </lineage>
</organism>
<name>A0A2N0QHW0_9GLOM</name>
<reference evidence="2 3" key="1">
    <citation type="submission" date="2017-10" db="EMBL/GenBank/DDBJ databases">
        <title>Extensive intraspecific genome diversity in a model arbuscular mycorrhizal fungus.</title>
        <authorList>
            <person name="Chen E.C.H."/>
            <person name="Morin E."/>
            <person name="Baudet D."/>
            <person name="Noel J."/>
            <person name="Ndikumana S."/>
            <person name="Charron P."/>
            <person name="St-Onge C."/>
            <person name="Giorgi J."/>
            <person name="Grigoriev I.V."/>
            <person name="Roux C."/>
            <person name="Martin F.M."/>
            <person name="Corradi N."/>
        </authorList>
    </citation>
    <scope>NUCLEOTIDE SEQUENCE [LARGE SCALE GENOMIC DNA]</scope>
    <source>
        <strain evidence="2 3">A1</strain>
    </source>
</reference>
<feature type="non-terminal residue" evidence="2">
    <location>
        <position position="63"/>
    </location>
</feature>
<sequence>MPFNNTVTDDDWESGTIAAAFGGTTTILDFALSAGETKLSTAVEKWHEKATGKAVIDYGFHLM</sequence>
<evidence type="ECO:0000313" key="3">
    <source>
        <dbReference type="Proteomes" id="UP000232688"/>
    </source>
</evidence>
<dbReference type="InterPro" id="IPR050378">
    <property type="entry name" value="Metallo-dep_Hydrolases_sf"/>
</dbReference>